<dbReference type="EMBL" id="JAHUZN010000003">
    <property type="protein sequence ID" value="KAG8499221.1"/>
    <property type="molecule type" value="Genomic_DNA"/>
</dbReference>
<name>A0A8J6D8N8_9ROSI</name>
<comment type="caution">
    <text evidence="2">The sequence shown here is derived from an EMBL/GenBank/DDBJ whole genome shotgun (WGS) entry which is preliminary data.</text>
</comment>
<sequence length="119" mass="13548">MHGLDGKLLNSDYNYCIDWIEEVIRLLDKKATADFITTMVDKPMLPLSPIPKKWEKPLRGTVKIKFDATISKTKTGFGVILVTLMALLLVGAMVSKMRRCRLNGLSYMPSKRASRFQDR</sequence>
<dbReference type="AlphaFoldDB" id="A0A8J6D8N8"/>
<keyword evidence="1" id="KW-0812">Transmembrane</keyword>
<protein>
    <submittedName>
        <fullName evidence="2">Uncharacterized protein</fullName>
    </submittedName>
</protein>
<proteinExistence type="predicted"/>
<keyword evidence="1" id="KW-1133">Transmembrane helix</keyword>
<feature type="transmembrane region" description="Helical" evidence="1">
    <location>
        <begin position="75"/>
        <end position="94"/>
    </location>
</feature>
<evidence type="ECO:0000313" key="3">
    <source>
        <dbReference type="Proteomes" id="UP000701853"/>
    </source>
</evidence>
<dbReference type="Proteomes" id="UP000701853">
    <property type="component" value="Chromosome 3"/>
</dbReference>
<gene>
    <name evidence="2" type="ORF">CXB51_005746</name>
</gene>
<accession>A0A8J6D8N8</accession>
<evidence type="ECO:0000313" key="2">
    <source>
        <dbReference type="EMBL" id="KAG8499221.1"/>
    </source>
</evidence>
<keyword evidence="1" id="KW-0472">Membrane</keyword>
<evidence type="ECO:0000256" key="1">
    <source>
        <dbReference type="SAM" id="Phobius"/>
    </source>
</evidence>
<reference evidence="2 3" key="1">
    <citation type="journal article" date="2021" name="bioRxiv">
        <title>The Gossypium anomalum genome as a resource for cotton improvement and evolutionary analysis of hybrid incompatibility.</title>
        <authorList>
            <person name="Grover C.E."/>
            <person name="Yuan D."/>
            <person name="Arick M.A."/>
            <person name="Miller E.R."/>
            <person name="Hu G."/>
            <person name="Peterson D.G."/>
            <person name="Wendel J.F."/>
            <person name="Udall J.A."/>
        </authorList>
    </citation>
    <scope>NUCLEOTIDE SEQUENCE [LARGE SCALE GENOMIC DNA]</scope>
    <source>
        <strain evidence="2">JFW-Udall</strain>
        <tissue evidence="2">Leaf</tissue>
    </source>
</reference>
<organism evidence="2 3">
    <name type="scientific">Gossypium anomalum</name>
    <dbReference type="NCBI Taxonomy" id="47600"/>
    <lineage>
        <taxon>Eukaryota</taxon>
        <taxon>Viridiplantae</taxon>
        <taxon>Streptophyta</taxon>
        <taxon>Embryophyta</taxon>
        <taxon>Tracheophyta</taxon>
        <taxon>Spermatophyta</taxon>
        <taxon>Magnoliopsida</taxon>
        <taxon>eudicotyledons</taxon>
        <taxon>Gunneridae</taxon>
        <taxon>Pentapetalae</taxon>
        <taxon>rosids</taxon>
        <taxon>malvids</taxon>
        <taxon>Malvales</taxon>
        <taxon>Malvaceae</taxon>
        <taxon>Malvoideae</taxon>
        <taxon>Gossypium</taxon>
    </lineage>
</organism>
<keyword evidence="3" id="KW-1185">Reference proteome</keyword>
<dbReference type="OrthoDB" id="998849at2759"/>